<accession>A0ACC3TA46</accession>
<proteinExistence type="predicted"/>
<organism evidence="1 2">
    <name type="scientific">Lipomyces kononenkoae</name>
    <name type="common">Yeast</name>
    <dbReference type="NCBI Taxonomy" id="34357"/>
    <lineage>
        <taxon>Eukaryota</taxon>
        <taxon>Fungi</taxon>
        <taxon>Dikarya</taxon>
        <taxon>Ascomycota</taxon>
        <taxon>Saccharomycotina</taxon>
        <taxon>Lipomycetes</taxon>
        <taxon>Lipomycetales</taxon>
        <taxon>Lipomycetaceae</taxon>
        <taxon>Lipomyces</taxon>
    </lineage>
</organism>
<sequence length="1037" mass="115853">MSTLAPTLPVLYTFTHERSYSTHSSSSPSVDSSSPVANQENDPIRSSTKPKKRVNFSLSPVTMNTTSPRTPKIAGAIHCKSILKSRPPLPNSSPSASSLAVSFGLETYPSFTAMLETMCAALEANDNHTKLDVYLNLNSALRGLKSYPDSGCLLNKITVLATYIRRDIEFPSDSLEGCESRVMIQALKFFTLLVSLDQVVHLIDPETISWILNLSISAIEDPYIKKNMLLCHLSFLASQRLTRLFNNELSNRVFDVLMRVHSRSKSIEGQCYQNFSTLVTMTPAVMLQRASEWVPLVLRASFSESSAMQSKAVLPLRVASRIFLGVKEFSRAVYEAFNMPVRPDKSPEVGKECIKTIFDECYENIEILLKNKHEEHILSVWETIVVLLIAWGRRRDERLDKWSYLNKWLDVFRKCVNSTDVAVRARAICAWQKLSYAWLTTAIIATDSDLSKRRTGILLTIFKFFQDNKPETMSALTSTFSKMVCLIMRPYVSTSQISASEFGLRQCEFTWNQLVVPVVHDNCLHNPSTFTIAATILHAMLATSSKTTPNRTEPELCFGTVSLNDIPKLNGKWTRARTELVLETIGKAFDKALTLQDRELAMQVWSAFLANIQSITKREVRQSPESMESIASICNYVQTYVKKSDMQPATFKFLILSIMETFGMTTLAEKTFACDENGNFIGTASPSSKTVLNNGEFTGSSVNLDSPFVRLWRAYITALQVSASNMPEYISALSSIVESVLTALSSRRKCISFLAVSLKANTLTRDPPVTSTAGKTLLSVSDKKARCWAVLAKCIMDLLYAADDFSQSSIVDEADIETELKNAVLSSAHQYAYDSDIAALAVSIFNKGNKGNVLDFIESFLRHIPEDKTMLATTFYATFTVMMTQLQAFVTYDCSDSTEISVTEQVSKTIHDLMQIVLKEVQHLTWSKEFVVDDSFYSAIISILQSINDSSFVSMVSAYYAEICCGQDTDSLIEKITESNQSVGSGYFLCVCLSVSANLVCSFSIFICLFVKQLSIEFSHRRRCCCLLRSDLSSYSI</sequence>
<comment type="caution">
    <text evidence="1">The sequence shown here is derived from an EMBL/GenBank/DDBJ whole genome shotgun (WGS) entry which is preliminary data.</text>
</comment>
<dbReference type="EMBL" id="MU971339">
    <property type="protein sequence ID" value="KAK9240486.1"/>
    <property type="molecule type" value="Genomic_DNA"/>
</dbReference>
<gene>
    <name evidence="1" type="ORF">V1525DRAFT_336962</name>
</gene>
<name>A0ACC3TA46_LIPKO</name>
<reference evidence="2" key="1">
    <citation type="journal article" date="2024" name="Front. Bioeng. Biotechnol.">
        <title>Genome-scale model development and genomic sequencing of the oleaginous clade Lipomyces.</title>
        <authorList>
            <person name="Czajka J.J."/>
            <person name="Han Y."/>
            <person name="Kim J."/>
            <person name="Mondo S.J."/>
            <person name="Hofstad B.A."/>
            <person name="Robles A."/>
            <person name="Haridas S."/>
            <person name="Riley R."/>
            <person name="LaButti K."/>
            <person name="Pangilinan J."/>
            <person name="Andreopoulos W."/>
            <person name="Lipzen A."/>
            <person name="Yan J."/>
            <person name="Wang M."/>
            <person name="Ng V."/>
            <person name="Grigoriev I.V."/>
            <person name="Spatafora J.W."/>
            <person name="Magnuson J.K."/>
            <person name="Baker S.E."/>
            <person name="Pomraning K.R."/>
        </authorList>
    </citation>
    <scope>NUCLEOTIDE SEQUENCE [LARGE SCALE GENOMIC DNA]</scope>
    <source>
        <strain evidence="2">CBS 7786</strain>
    </source>
</reference>
<evidence type="ECO:0000313" key="2">
    <source>
        <dbReference type="Proteomes" id="UP001433508"/>
    </source>
</evidence>
<evidence type="ECO:0000313" key="1">
    <source>
        <dbReference type="EMBL" id="KAK9240486.1"/>
    </source>
</evidence>
<protein>
    <submittedName>
        <fullName evidence="1">Rap1-interacting factor 1 N terminal-domain-containing protein</fullName>
    </submittedName>
</protein>
<keyword evidence="2" id="KW-1185">Reference proteome</keyword>
<dbReference type="Proteomes" id="UP001433508">
    <property type="component" value="Unassembled WGS sequence"/>
</dbReference>